<accession>A0A2N9W321</accession>
<keyword evidence="2" id="KW-1185">Reference proteome</keyword>
<dbReference type="SUPFAM" id="SSF55874">
    <property type="entry name" value="ATPase domain of HSP90 chaperone/DNA topoisomerase II/histidine kinase"/>
    <property type="match status" value="1"/>
</dbReference>
<evidence type="ECO:0000313" key="1">
    <source>
        <dbReference type="EMBL" id="PIO46139.1"/>
    </source>
</evidence>
<dbReference type="KEGG" id="pht:BLM14_21320"/>
<proteinExistence type="predicted"/>
<dbReference type="AlphaFoldDB" id="A0A2N9W321"/>
<gene>
    <name evidence="1" type="ORF">B5P45_03820</name>
</gene>
<dbReference type="InterPro" id="IPR036890">
    <property type="entry name" value="HATPase_C_sf"/>
</dbReference>
<evidence type="ECO:0008006" key="3">
    <source>
        <dbReference type="Google" id="ProtNLM"/>
    </source>
</evidence>
<name>A0A2N9W321_9HYPH</name>
<comment type="caution">
    <text evidence="1">The sequence shown here is derived from an EMBL/GenBank/DDBJ whole genome shotgun (WGS) entry which is preliminary data.</text>
</comment>
<evidence type="ECO:0000313" key="2">
    <source>
        <dbReference type="Proteomes" id="UP000232163"/>
    </source>
</evidence>
<organism evidence="1 2">
    <name type="scientific">Phyllobacterium zundukense</name>
    <dbReference type="NCBI Taxonomy" id="1867719"/>
    <lineage>
        <taxon>Bacteria</taxon>
        <taxon>Pseudomonadati</taxon>
        <taxon>Pseudomonadota</taxon>
        <taxon>Alphaproteobacteria</taxon>
        <taxon>Hyphomicrobiales</taxon>
        <taxon>Phyllobacteriaceae</taxon>
        <taxon>Phyllobacterium</taxon>
    </lineage>
</organism>
<sequence>MIVSDNGIGKTTVNDADVTGGLGTAIVEALAKQLDARMDVASSAEGTSVSITRATFTLRRPTAA</sequence>
<protein>
    <recommendedName>
        <fullName evidence="3">Histidine kinase/HSP90-like ATPase domain-containing protein</fullName>
    </recommendedName>
</protein>
<dbReference type="EMBL" id="MZMT01000007">
    <property type="protein sequence ID" value="PIO46139.1"/>
    <property type="molecule type" value="Genomic_DNA"/>
</dbReference>
<dbReference type="Proteomes" id="UP000232163">
    <property type="component" value="Unassembled WGS sequence"/>
</dbReference>
<dbReference type="Gene3D" id="3.30.565.10">
    <property type="entry name" value="Histidine kinase-like ATPase, C-terminal domain"/>
    <property type="match status" value="1"/>
</dbReference>
<dbReference type="RefSeq" id="WP_100001939.1">
    <property type="nucleotide sequence ID" value="NZ_CP017941.1"/>
</dbReference>
<dbReference type="OrthoDB" id="7297573at2"/>
<reference evidence="1 2" key="1">
    <citation type="journal article" date="2017" name="Int J Environ Stud">
        <title>Does the Miocene-Pliocene relict legume Oxytropis triphylla form nitrogen-fixing nodules with a combination of bacterial strains?</title>
        <authorList>
            <person name="Safronova V."/>
            <person name="Belimov A."/>
            <person name="Sazanova A."/>
            <person name="Kuznetsova I."/>
            <person name="Popova J."/>
            <person name="Andronov E."/>
            <person name="Verkhozina A."/>
            <person name="Tikhonovich I."/>
        </authorList>
    </citation>
    <scope>NUCLEOTIDE SEQUENCE [LARGE SCALE GENOMIC DNA]</scope>
    <source>
        <strain evidence="1 2">Tri-38</strain>
    </source>
</reference>